<dbReference type="AlphaFoldDB" id="A0A017HKF6"/>
<sequence>MLREGRSEFGIGDASADADIVRSDLDPLHQVADEDGGRDRAQVLRHPEPHVGRPGDEGGPGVLQQRGGEVVHVGGQDRPLLAPAHVDAFASESSEHGRDRLALAGQGVMGLPALAAGGERGADDGLVAGTAAEIALQSGLDLDRARGRARHPEAVERHDDAGRAEAALAAVVGDHGPLDGVQPALGRAQVLDGDDVAGVAGGEEADAGIDRLVAERASVEPSDQDRAGAAVALGAALLGAGEAPVQAQEVEQGVARPSLGEPHLGAVQEKANVVGHAASVCIGGTMAAFGCCINHSSRATLYTVPIKWGPGPCRISTASGSSSGSWSWGRSRPAGATCG</sequence>
<evidence type="ECO:0000256" key="1">
    <source>
        <dbReference type="SAM" id="MobiDB-lite"/>
    </source>
</evidence>
<proteinExistence type="predicted"/>
<feature type="compositionally biased region" description="Low complexity" evidence="1">
    <location>
        <begin position="319"/>
        <end position="332"/>
    </location>
</feature>
<accession>A0A017HKF6</accession>
<feature type="region of interest" description="Disordered" evidence="1">
    <location>
        <begin position="317"/>
        <end position="339"/>
    </location>
</feature>
<organism evidence="2 3">
    <name type="scientific">Rubellimicrobium mesophilum DSM 19309</name>
    <dbReference type="NCBI Taxonomy" id="442562"/>
    <lineage>
        <taxon>Bacteria</taxon>
        <taxon>Pseudomonadati</taxon>
        <taxon>Pseudomonadota</taxon>
        <taxon>Alphaproteobacteria</taxon>
        <taxon>Rhodobacterales</taxon>
        <taxon>Roseobacteraceae</taxon>
        <taxon>Rubellimicrobium</taxon>
    </lineage>
</organism>
<dbReference type="Proteomes" id="UP000019666">
    <property type="component" value="Unassembled WGS sequence"/>
</dbReference>
<keyword evidence="3" id="KW-1185">Reference proteome</keyword>
<gene>
    <name evidence="2" type="ORF">Rumeso_04123</name>
</gene>
<evidence type="ECO:0000313" key="3">
    <source>
        <dbReference type="Proteomes" id="UP000019666"/>
    </source>
</evidence>
<comment type="caution">
    <text evidence="2">The sequence shown here is derived from an EMBL/GenBank/DDBJ whole genome shotgun (WGS) entry which is preliminary data.</text>
</comment>
<evidence type="ECO:0000313" key="2">
    <source>
        <dbReference type="EMBL" id="EYD74259.1"/>
    </source>
</evidence>
<feature type="region of interest" description="Disordered" evidence="1">
    <location>
        <begin position="1"/>
        <end position="60"/>
    </location>
</feature>
<dbReference type="HOGENOM" id="CLU_818567_0_0_5"/>
<protein>
    <submittedName>
        <fullName evidence="2">Uncharacterized protein</fullName>
    </submittedName>
</protein>
<reference evidence="2 3" key="1">
    <citation type="submission" date="2013-02" db="EMBL/GenBank/DDBJ databases">
        <authorList>
            <person name="Fiebig A."/>
            <person name="Goeker M."/>
            <person name="Klenk H.-P.P."/>
        </authorList>
    </citation>
    <scope>NUCLEOTIDE SEQUENCE [LARGE SCALE GENOMIC DNA]</scope>
    <source>
        <strain evidence="2 3">DSM 19309</strain>
    </source>
</reference>
<name>A0A017HKF6_9RHOB</name>
<dbReference type="EMBL" id="AOSK01000118">
    <property type="protein sequence ID" value="EYD74259.1"/>
    <property type="molecule type" value="Genomic_DNA"/>
</dbReference>
<feature type="compositionally biased region" description="Basic and acidic residues" evidence="1">
    <location>
        <begin position="19"/>
        <end position="56"/>
    </location>
</feature>